<keyword evidence="7" id="KW-0915">Sodium</keyword>
<keyword evidence="8" id="KW-0406">Ion transport</keyword>
<gene>
    <name evidence="13" type="ORF">AD947_12105</name>
</gene>
<evidence type="ECO:0000256" key="5">
    <source>
        <dbReference type="ARBA" id="ARBA00022692"/>
    </source>
</evidence>
<proteinExistence type="inferred from homology"/>
<accession>A0A149TSJ6</accession>
<feature type="transmembrane region" description="Helical" evidence="12">
    <location>
        <begin position="158"/>
        <end position="180"/>
    </location>
</feature>
<protein>
    <recommendedName>
        <fullName evidence="15">Sodium:proline symporter</fullName>
    </recommendedName>
</protein>
<comment type="subcellular location">
    <subcellularLocation>
        <location evidence="1">Cell membrane</location>
        <topology evidence="1">Multi-pass membrane protein</topology>
    </subcellularLocation>
</comment>
<comment type="caution">
    <text evidence="13">The sequence shown here is derived from an EMBL/GenBank/DDBJ whole genome shotgun (WGS) entry which is preliminary data.</text>
</comment>
<feature type="transmembrane region" description="Helical" evidence="12">
    <location>
        <begin position="72"/>
        <end position="92"/>
    </location>
</feature>
<evidence type="ECO:0000256" key="7">
    <source>
        <dbReference type="ARBA" id="ARBA00023053"/>
    </source>
</evidence>
<sequence>MSSADFLVIFAYFLILLLITLHVTKQGATTSDFFSGHHDLPWWALCLSLVATETSTLTFISVPGVGYTNGMVFVGLACGYLIGRIIVAVWFLPLYAQGHFVSVYQQLGQRFGCPVQQLASGVFLLTRLIGEGVRLATGMLPLVWMMTQSGLLLDQSTLLIGILAVTAVYTLTGGLRAVIWSDTLQLAIYGLGAFLCVYLFASHPVNFGWLQAQMSGKFSLFHSGHGTFFNGAFTPSAALVGGTILSLASHGTDQLMVQRVLAARTLGAARMALIGSAIVVGVLFFLLSLVGIELWMRNQGASLATFGLHTPDELFPYAIVFDLPAGLRGLLIAGVLSATMGSLSATLNAMATASMTDFSVFRTAVVKMLAYLGVTGRSDVFVARTITIFWGVAIFLATLFMAGSAQSAVIVGLSIAGWSWGPVLGAFLYGMVFKQAQGRDVAKGLVGALVLMAFVLVGAPRLGVHIAFPWLVPLGLILLFLLAGLSRFVLGVHLAPHQNHLEEHTCHDTTR</sequence>
<evidence type="ECO:0000256" key="8">
    <source>
        <dbReference type="ARBA" id="ARBA00023065"/>
    </source>
</evidence>
<feature type="transmembrane region" description="Helical" evidence="12">
    <location>
        <begin position="228"/>
        <end position="248"/>
    </location>
</feature>
<evidence type="ECO:0000256" key="10">
    <source>
        <dbReference type="ARBA" id="ARBA00023201"/>
    </source>
</evidence>
<evidence type="ECO:0000256" key="4">
    <source>
        <dbReference type="ARBA" id="ARBA00022475"/>
    </source>
</evidence>
<evidence type="ECO:0000313" key="14">
    <source>
        <dbReference type="Proteomes" id="UP000075411"/>
    </source>
</evidence>
<dbReference type="InterPro" id="IPR051163">
    <property type="entry name" value="Sodium:Solute_Symporter_SSF"/>
</dbReference>
<dbReference type="OrthoDB" id="9789704at2"/>
<dbReference type="GO" id="GO:0005886">
    <property type="term" value="C:plasma membrane"/>
    <property type="evidence" value="ECO:0007669"/>
    <property type="project" value="UniProtKB-SubCell"/>
</dbReference>
<feature type="transmembrane region" description="Helical" evidence="12">
    <location>
        <begin position="42"/>
        <end position="60"/>
    </location>
</feature>
<evidence type="ECO:0000256" key="9">
    <source>
        <dbReference type="ARBA" id="ARBA00023136"/>
    </source>
</evidence>
<dbReference type="Pfam" id="PF00474">
    <property type="entry name" value="SSF"/>
    <property type="match status" value="1"/>
</dbReference>
<evidence type="ECO:0008006" key="15">
    <source>
        <dbReference type="Google" id="ProtNLM"/>
    </source>
</evidence>
<dbReference type="PROSITE" id="PS50283">
    <property type="entry name" value="NA_SOLUT_SYMP_3"/>
    <property type="match status" value="1"/>
</dbReference>
<feature type="transmembrane region" description="Helical" evidence="12">
    <location>
        <begin position="444"/>
        <end position="464"/>
    </location>
</feature>
<dbReference type="RefSeq" id="WP_061488629.1">
    <property type="nucleotide sequence ID" value="NZ_LHZT01000128.1"/>
</dbReference>
<evidence type="ECO:0000313" key="13">
    <source>
        <dbReference type="EMBL" id="KXV56156.1"/>
    </source>
</evidence>
<dbReference type="EMBL" id="LHZT01000128">
    <property type="protein sequence ID" value="KXV56156.1"/>
    <property type="molecule type" value="Genomic_DNA"/>
</dbReference>
<comment type="similarity">
    <text evidence="2 11">Belongs to the sodium:solute symporter (SSF) (TC 2.A.21) family.</text>
</comment>
<dbReference type="InterPro" id="IPR038377">
    <property type="entry name" value="Na/Glc_symporter_sf"/>
</dbReference>
<organism evidence="13 14">
    <name type="scientific">Acetobacter tropicalis</name>
    <dbReference type="NCBI Taxonomy" id="104102"/>
    <lineage>
        <taxon>Bacteria</taxon>
        <taxon>Pseudomonadati</taxon>
        <taxon>Pseudomonadota</taxon>
        <taxon>Alphaproteobacteria</taxon>
        <taxon>Acetobacterales</taxon>
        <taxon>Acetobacteraceae</taxon>
        <taxon>Acetobacter</taxon>
    </lineage>
</organism>
<keyword evidence="3" id="KW-0813">Transport</keyword>
<keyword evidence="10" id="KW-0739">Sodium transport</keyword>
<keyword evidence="4" id="KW-1003">Cell membrane</keyword>
<dbReference type="GO" id="GO:0015293">
    <property type="term" value="F:symporter activity"/>
    <property type="evidence" value="ECO:0007669"/>
    <property type="project" value="TreeGrafter"/>
</dbReference>
<feature type="transmembrane region" description="Helical" evidence="12">
    <location>
        <begin position="314"/>
        <end position="338"/>
    </location>
</feature>
<dbReference type="Gene3D" id="1.20.1730.10">
    <property type="entry name" value="Sodium/glucose cotransporter"/>
    <property type="match status" value="1"/>
</dbReference>
<evidence type="ECO:0000256" key="1">
    <source>
        <dbReference type="ARBA" id="ARBA00004651"/>
    </source>
</evidence>
<dbReference type="GO" id="GO:0006814">
    <property type="term" value="P:sodium ion transport"/>
    <property type="evidence" value="ECO:0007669"/>
    <property type="project" value="UniProtKB-KW"/>
</dbReference>
<feature type="transmembrane region" description="Helical" evidence="12">
    <location>
        <begin position="408"/>
        <end position="432"/>
    </location>
</feature>
<keyword evidence="9 12" id="KW-0472">Membrane</keyword>
<name>A0A149TSJ6_9PROT</name>
<dbReference type="PANTHER" id="PTHR42985">
    <property type="entry name" value="SODIUM-COUPLED MONOCARBOXYLATE TRANSPORTER"/>
    <property type="match status" value="1"/>
</dbReference>
<evidence type="ECO:0000256" key="11">
    <source>
        <dbReference type="RuleBase" id="RU362091"/>
    </source>
</evidence>
<evidence type="ECO:0000256" key="12">
    <source>
        <dbReference type="SAM" id="Phobius"/>
    </source>
</evidence>
<keyword evidence="5 12" id="KW-0812">Transmembrane</keyword>
<dbReference type="PANTHER" id="PTHR42985:SF47">
    <property type="entry name" value="INTEGRAL MEMBRANE TRANSPORT PROTEIN"/>
    <property type="match status" value="1"/>
</dbReference>
<keyword evidence="6 12" id="KW-1133">Transmembrane helix</keyword>
<dbReference type="InterPro" id="IPR001734">
    <property type="entry name" value="Na/solute_symporter"/>
</dbReference>
<dbReference type="AlphaFoldDB" id="A0A149TSJ6"/>
<evidence type="ECO:0000256" key="6">
    <source>
        <dbReference type="ARBA" id="ARBA00022989"/>
    </source>
</evidence>
<evidence type="ECO:0000256" key="3">
    <source>
        <dbReference type="ARBA" id="ARBA00022448"/>
    </source>
</evidence>
<feature type="transmembrane region" description="Helical" evidence="12">
    <location>
        <begin position="186"/>
        <end position="207"/>
    </location>
</feature>
<feature type="transmembrane region" description="Helical" evidence="12">
    <location>
        <begin position="268"/>
        <end position="294"/>
    </location>
</feature>
<reference evidence="13 14" key="1">
    <citation type="submission" date="2015-06" db="EMBL/GenBank/DDBJ databases">
        <title>Improved classification and identification of acetic acid bacteria using matrix-assisted laser desorption/ionization time-of-flight mass spectrometry; Gluconobacter nephelii and Gluconobacter uchimurae are later heterotypic synonyms of Gluconobacter japonicus and Gluconobacter oxydans, respectively.</title>
        <authorList>
            <person name="Li L."/>
            <person name="Cleenwerck I."/>
            <person name="De Vuyst L."/>
            <person name="Vandamme P."/>
        </authorList>
    </citation>
    <scope>NUCLEOTIDE SEQUENCE [LARGE SCALE GENOMIC DNA]</scope>
    <source>
        <strain evidence="13 14">LMG 1663</strain>
    </source>
</reference>
<dbReference type="Proteomes" id="UP000075411">
    <property type="component" value="Unassembled WGS sequence"/>
</dbReference>
<evidence type="ECO:0000256" key="2">
    <source>
        <dbReference type="ARBA" id="ARBA00006434"/>
    </source>
</evidence>
<dbReference type="CDD" id="cd11493">
    <property type="entry name" value="SLC5sbd_NIS-like_u1"/>
    <property type="match status" value="1"/>
</dbReference>
<feature type="transmembrane region" description="Helical" evidence="12">
    <location>
        <begin position="470"/>
        <end position="490"/>
    </location>
</feature>
<feature type="transmembrane region" description="Helical" evidence="12">
    <location>
        <begin position="381"/>
        <end position="402"/>
    </location>
</feature>
<dbReference type="PATRIC" id="fig|104102.12.peg.3082"/>